<reference evidence="3" key="1">
    <citation type="journal article" date="2019" name="Gigascience">
        <title>De novo genome assembly of the endangered Acer yangbiense, a plant species with extremely small populations endemic to Yunnan Province, China.</title>
        <authorList>
            <person name="Yang J."/>
            <person name="Wariss H.M."/>
            <person name="Tao L."/>
            <person name="Zhang R."/>
            <person name="Yun Q."/>
            <person name="Hollingsworth P."/>
            <person name="Dao Z."/>
            <person name="Luo G."/>
            <person name="Guo H."/>
            <person name="Ma Y."/>
            <person name="Sun W."/>
        </authorList>
    </citation>
    <scope>NUCLEOTIDE SEQUENCE [LARGE SCALE GENOMIC DNA]</scope>
    <source>
        <strain evidence="3">cv. br00</strain>
    </source>
</reference>
<evidence type="ECO:0000313" key="3">
    <source>
        <dbReference type="Proteomes" id="UP000326939"/>
    </source>
</evidence>
<accession>A0A5N5JBK4</accession>
<organism evidence="2 3">
    <name type="scientific">Salix brachista</name>
    <dbReference type="NCBI Taxonomy" id="2182728"/>
    <lineage>
        <taxon>Eukaryota</taxon>
        <taxon>Viridiplantae</taxon>
        <taxon>Streptophyta</taxon>
        <taxon>Embryophyta</taxon>
        <taxon>Tracheophyta</taxon>
        <taxon>Spermatophyta</taxon>
        <taxon>Magnoliopsida</taxon>
        <taxon>eudicotyledons</taxon>
        <taxon>Gunneridae</taxon>
        <taxon>Pentapetalae</taxon>
        <taxon>rosids</taxon>
        <taxon>fabids</taxon>
        <taxon>Malpighiales</taxon>
        <taxon>Salicaceae</taxon>
        <taxon>Saliceae</taxon>
        <taxon>Salix</taxon>
    </lineage>
</organism>
<evidence type="ECO:0000259" key="1">
    <source>
        <dbReference type="Pfam" id="PF00501"/>
    </source>
</evidence>
<name>A0A5N5JBK4_9ROSI</name>
<dbReference type="EMBL" id="VDCV01000017">
    <property type="protein sequence ID" value="KAB5516202.1"/>
    <property type="molecule type" value="Genomic_DNA"/>
</dbReference>
<dbReference type="Gene3D" id="3.30.300.30">
    <property type="match status" value="1"/>
</dbReference>
<dbReference type="InterPro" id="IPR045851">
    <property type="entry name" value="AMP-bd_C_sf"/>
</dbReference>
<protein>
    <recommendedName>
        <fullName evidence="1">AMP-dependent synthetase/ligase domain-containing protein</fullName>
    </recommendedName>
</protein>
<dbReference type="PANTHER" id="PTHR43813:SF1">
    <property type="entry name" value="ACYL-ACTIVATING ENZYME 16, CHLOROPLASTIC-RELATED"/>
    <property type="match status" value="1"/>
</dbReference>
<sequence length="273" mass="30158">MLYKVLGSVGLPIRHTEFKIVDAETGEALPHGSKGIVKVRGPQVMKGYYKVALCSEVFGWGFNFGENRNLLATKQAIDEDGWLNTGDIGWIAPYHSRGRSRRCGGVIVLEGRAKDTIVLLTGENVEPLELEETAMRSSLIQQIVVIGQDQRRLGAIVVPNKDEVLEAAKKSSIVDPDATELSKKQITSLLYEELRKWTSECSFQIGPILVIDEPFTVSFPLDSSGTPITTTLAILLITSLILQIDGGLMTPTMKIRRDKVVALYEEQIANLYK</sequence>
<dbReference type="Gene3D" id="3.40.50.12780">
    <property type="entry name" value="N-terminal domain of ligase-like"/>
    <property type="match status" value="1"/>
</dbReference>
<dbReference type="InterPro" id="IPR000873">
    <property type="entry name" value="AMP-dep_synth/lig_dom"/>
</dbReference>
<feature type="domain" description="AMP-dependent synthetase/ligase" evidence="1">
    <location>
        <begin position="5"/>
        <end position="49"/>
    </location>
</feature>
<gene>
    <name evidence="2" type="ORF">DKX38_026850</name>
</gene>
<dbReference type="GO" id="GO:0009507">
    <property type="term" value="C:chloroplast"/>
    <property type="evidence" value="ECO:0007669"/>
    <property type="project" value="TreeGrafter"/>
</dbReference>
<dbReference type="AlphaFoldDB" id="A0A5N5JBK4"/>
<dbReference type="GO" id="GO:0008922">
    <property type="term" value="F:long-chain fatty acid [acyl-carrier-protein] ligase activity"/>
    <property type="evidence" value="ECO:0007669"/>
    <property type="project" value="TreeGrafter"/>
</dbReference>
<dbReference type="InterPro" id="IPR052987">
    <property type="entry name" value="Chloroplast_AMP-bd_Enzymes"/>
</dbReference>
<dbReference type="InterPro" id="IPR042099">
    <property type="entry name" value="ANL_N_sf"/>
</dbReference>
<proteinExistence type="predicted"/>
<comment type="caution">
    <text evidence="2">The sequence shown here is derived from an EMBL/GenBank/DDBJ whole genome shotgun (WGS) entry which is preliminary data.</text>
</comment>
<dbReference type="Proteomes" id="UP000326939">
    <property type="component" value="Chromosome 17"/>
</dbReference>
<dbReference type="SUPFAM" id="SSF56801">
    <property type="entry name" value="Acetyl-CoA synthetase-like"/>
    <property type="match status" value="1"/>
</dbReference>
<evidence type="ECO:0000313" key="2">
    <source>
        <dbReference type="EMBL" id="KAB5516202.1"/>
    </source>
</evidence>
<keyword evidence="3" id="KW-1185">Reference proteome</keyword>
<dbReference type="PANTHER" id="PTHR43813">
    <property type="entry name" value="ACYL-ACTIVATING ENZYME 16, CHLOROPLASTIC-RELATED"/>
    <property type="match status" value="1"/>
</dbReference>
<dbReference type="Pfam" id="PF23562">
    <property type="entry name" value="AMP-binding_C_3"/>
    <property type="match status" value="1"/>
</dbReference>
<dbReference type="Pfam" id="PF00501">
    <property type="entry name" value="AMP-binding"/>
    <property type="match status" value="1"/>
</dbReference>
<dbReference type="GO" id="GO:0030497">
    <property type="term" value="P:fatty acid elongation"/>
    <property type="evidence" value="ECO:0007669"/>
    <property type="project" value="TreeGrafter"/>
</dbReference>